<dbReference type="EMBL" id="FMYH01000001">
    <property type="protein sequence ID" value="SDB87355.1"/>
    <property type="molecule type" value="Genomic_DNA"/>
</dbReference>
<organism evidence="4 5">
    <name type="scientific">Sanguibacter gelidistatuariae</name>
    <dbReference type="NCBI Taxonomy" id="1814289"/>
    <lineage>
        <taxon>Bacteria</taxon>
        <taxon>Bacillati</taxon>
        <taxon>Actinomycetota</taxon>
        <taxon>Actinomycetes</taxon>
        <taxon>Micrococcales</taxon>
        <taxon>Sanguibacteraceae</taxon>
        <taxon>Sanguibacter</taxon>
    </lineage>
</organism>
<feature type="signal peptide" evidence="2">
    <location>
        <begin position="1"/>
        <end position="23"/>
    </location>
</feature>
<keyword evidence="4" id="KW-0378">Hydrolase</keyword>
<dbReference type="InterPro" id="IPR003709">
    <property type="entry name" value="VanY-like_core_dom"/>
</dbReference>
<dbReference type="AlphaFoldDB" id="A0A1G6H095"/>
<keyword evidence="4" id="KW-0645">Protease</keyword>
<dbReference type="InterPro" id="IPR009045">
    <property type="entry name" value="Zn_M74/Hedgehog-like"/>
</dbReference>
<evidence type="ECO:0000259" key="3">
    <source>
        <dbReference type="Pfam" id="PF02557"/>
    </source>
</evidence>
<keyword evidence="4" id="KW-0121">Carboxypeptidase</keyword>
<evidence type="ECO:0000313" key="5">
    <source>
        <dbReference type="Proteomes" id="UP000199039"/>
    </source>
</evidence>
<evidence type="ECO:0000313" key="4">
    <source>
        <dbReference type="EMBL" id="SDB87355.1"/>
    </source>
</evidence>
<dbReference type="Gene3D" id="3.30.1380.10">
    <property type="match status" value="1"/>
</dbReference>
<proteinExistence type="predicted"/>
<gene>
    <name evidence="4" type="ORF">SAMN05216410_0598</name>
</gene>
<dbReference type="CDD" id="cd14814">
    <property type="entry name" value="Peptidase_M15"/>
    <property type="match status" value="1"/>
</dbReference>
<dbReference type="RefSeq" id="WP_093180660.1">
    <property type="nucleotide sequence ID" value="NZ_FMYH01000001.1"/>
</dbReference>
<dbReference type="SUPFAM" id="SSF55166">
    <property type="entry name" value="Hedgehog/DD-peptidase"/>
    <property type="match status" value="1"/>
</dbReference>
<dbReference type="Proteomes" id="UP000199039">
    <property type="component" value="Unassembled WGS sequence"/>
</dbReference>
<feature type="compositionally biased region" description="Low complexity" evidence="1">
    <location>
        <begin position="123"/>
        <end position="150"/>
    </location>
</feature>
<evidence type="ECO:0000256" key="2">
    <source>
        <dbReference type="SAM" id="SignalP"/>
    </source>
</evidence>
<feature type="region of interest" description="Disordered" evidence="1">
    <location>
        <begin position="24"/>
        <end position="46"/>
    </location>
</feature>
<dbReference type="GO" id="GO:0006508">
    <property type="term" value="P:proteolysis"/>
    <property type="evidence" value="ECO:0007669"/>
    <property type="project" value="InterPro"/>
</dbReference>
<dbReference type="STRING" id="1814289.SAMN05216410_0598"/>
<keyword evidence="5" id="KW-1185">Reference proteome</keyword>
<feature type="compositionally biased region" description="Low complexity" evidence="1">
    <location>
        <begin position="24"/>
        <end position="36"/>
    </location>
</feature>
<name>A0A1G6H095_9MICO</name>
<accession>A0A1G6H095</accession>
<feature type="chain" id="PRO_5011517346" evidence="2">
    <location>
        <begin position="24"/>
        <end position="308"/>
    </location>
</feature>
<evidence type="ECO:0000256" key="1">
    <source>
        <dbReference type="SAM" id="MobiDB-lite"/>
    </source>
</evidence>
<keyword evidence="2" id="KW-0732">Signal</keyword>
<sequence>MTRTRRLRLCALLGALALGGAFASTSAPASSPEIAAQRAETRAQDAHYRAEQQVAVQSETAERLTARGAAETAIAERLTEQLLVDRAAAEQAVAEQAAADQAAADQAAADQAAADAAKKAAADATAPAARADQPSPAPSATTPPAQSAPACVNDSTYTGPPFYTSPPSTEGDGSNGNIPASAMTQLTWGFDTVGTPQYLAHRAAVSLDRLNNSYRAAFGGDLDLDLTYRSYAEQVRMREALGTIATTPGTSTHGTGRALDLPEWSCYAFGSERYVWLVKNGPAFGWVTPAWARQGGANPEYWHLEYTG</sequence>
<feature type="compositionally biased region" description="Polar residues" evidence="1">
    <location>
        <begin position="165"/>
        <end position="180"/>
    </location>
</feature>
<dbReference type="Pfam" id="PF02557">
    <property type="entry name" value="VanY"/>
    <property type="match status" value="1"/>
</dbReference>
<feature type="region of interest" description="Disordered" evidence="1">
    <location>
        <begin position="123"/>
        <end position="180"/>
    </location>
</feature>
<dbReference type="GO" id="GO:0004180">
    <property type="term" value="F:carboxypeptidase activity"/>
    <property type="evidence" value="ECO:0007669"/>
    <property type="project" value="UniProtKB-KW"/>
</dbReference>
<protein>
    <submittedName>
        <fullName evidence="4">D-alanyl-D-alanine carboxypeptidase</fullName>
    </submittedName>
</protein>
<reference evidence="4 5" key="1">
    <citation type="submission" date="2016-09" db="EMBL/GenBank/DDBJ databases">
        <authorList>
            <person name="Capua I."/>
            <person name="De Benedictis P."/>
            <person name="Joannis T."/>
            <person name="Lombin L.H."/>
            <person name="Cattoli G."/>
        </authorList>
    </citation>
    <scope>NUCLEOTIDE SEQUENCE [LARGE SCALE GENOMIC DNA]</scope>
    <source>
        <strain evidence="4 5">ISLP-3</strain>
    </source>
</reference>
<feature type="domain" description="D-alanyl-D-alanine carboxypeptidase-like core" evidence="3">
    <location>
        <begin position="198"/>
        <end position="308"/>
    </location>
</feature>